<reference evidence="1" key="1">
    <citation type="submission" date="2021-01" db="EMBL/GenBank/DDBJ databases">
        <authorList>
            <consortium name="Genoscope - CEA"/>
            <person name="William W."/>
        </authorList>
    </citation>
    <scope>NUCLEOTIDE SEQUENCE</scope>
</reference>
<organism evidence="1 2">
    <name type="scientific">Paramecium octaurelia</name>
    <dbReference type="NCBI Taxonomy" id="43137"/>
    <lineage>
        <taxon>Eukaryota</taxon>
        <taxon>Sar</taxon>
        <taxon>Alveolata</taxon>
        <taxon>Ciliophora</taxon>
        <taxon>Intramacronucleata</taxon>
        <taxon>Oligohymenophorea</taxon>
        <taxon>Peniculida</taxon>
        <taxon>Parameciidae</taxon>
        <taxon>Paramecium</taxon>
    </lineage>
</organism>
<comment type="caution">
    <text evidence="1">The sequence shown here is derived from an EMBL/GenBank/DDBJ whole genome shotgun (WGS) entry which is preliminary data.</text>
</comment>
<name>A0A8S1YE49_PAROT</name>
<evidence type="ECO:0000313" key="2">
    <source>
        <dbReference type="Proteomes" id="UP000683925"/>
    </source>
</evidence>
<gene>
    <name evidence="1" type="ORF">POCTA_138.1.T1540152</name>
</gene>
<protein>
    <submittedName>
        <fullName evidence="1">Uncharacterized protein</fullName>
    </submittedName>
</protein>
<proteinExistence type="predicted"/>
<dbReference type="Proteomes" id="UP000683925">
    <property type="component" value="Unassembled WGS sequence"/>
</dbReference>
<keyword evidence="2" id="KW-1185">Reference proteome</keyword>
<dbReference type="EMBL" id="CAJJDP010000156">
    <property type="protein sequence ID" value="CAD8211593.1"/>
    <property type="molecule type" value="Genomic_DNA"/>
</dbReference>
<dbReference type="AlphaFoldDB" id="A0A8S1YE49"/>
<sequence>MKHILTSNFSQNSSKLFQLYIDQYKFEAEVNGKLLKFQHMNSDGRKQRYYRRLKNMKLPKLIEITFFKQVYERRQQIVGIQDRKGLDVIGIVTKLITQLSITQAKQKFLGKYTIESDRLIRV</sequence>
<evidence type="ECO:0000313" key="1">
    <source>
        <dbReference type="EMBL" id="CAD8211593.1"/>
    </source>
</evidence>
<accession>A0A8S1YE49</accession>